<evidence type="ECO:0000313" key="2">
    <source>
        <dbReference type="EMBL" id="GAV04326.1"/>
    </source>
</evidence>
<dbReference type="Proteomes" id="UP000186922">
    <property type="component" value="Unassembled WGS sequence"/>
</dbReference>
<evidence type="ECO:0000313" key="3">
    <source>
        <dbReference type="Proteomes" id="UP000186922"/>
    </source>
</evidence>
<name>A0A1D1VTV1_RAMVA</name>
<feature type="region of interest" description="Disordered" evidence="1">
    <location>
        <begin position="1"/>
        <end position="20"/>
    </location>
</feature>
<accession>A0A1D1VTV1</accession>
<reference evidence="2 3" key="1">
    <citation type="journal article" date="2016" name="Nat. Commun.">
        <title>Extremotolerant tardigrade genome and improved radiotolerance of human cultured cells by tardigrade-unique protein.</title>
        <authorList>
            <person name="Hashimoto T."/>
            <person name="Horikawa D.D."/>
            <person name="Saito Y."/>
            <person name="Kuwahara H."/>
            <person name="Kozuka-Hata H."/>
            <person name="Shin-I T."/>
            <person name="Minakuchi Y."/>
            <person name="Ohishi K."/>
            <person name="Motoyama A."/>
            <person name="Aizu T."/>
            <person name="Enomoto A."/>
            <person name="Kondo K."/>
            <person name="Tanaka S."/>
            <person name="Hara Y."/>
            <person name="Koshikawa S."/>
            <person name="Sagara H."/>
            <person name="Miura T."/>
            <person name="Yokobori S."/>
            <person name="Miyagawa K."/>
            <person name="Suzuki Y."/>
            <person name="Kubo T."/>
            <person name="Oyama M."/>
            <person name="Kohara Y."/>
            <person name="Fujiyama A."/>
            <person name="Arakawa K."/>
            <person name="Katayama T."/>
            <person name="Toyoda A."/>
            <person name="Kunieda T."/>
        </authorList>
    </citation>
    <scope>NUCLEOTIDE SEQUENCE [LARGE SCALE GENOMIC DNA]</scope>
    <source>
        <strain evidence="2 3">YOKOZUNA-1</strain>
    </source>
</reference>
<organism evidence="2 3">
    <name type="scientific">Ramazzottius varieornatus</name>
    <name type="common">Water bear</name>
    <name type="synonym">Tardigrade</name>
    <dbReference type="NCBI Taxonomy" id="947166"/>
    <lineage>
        <taxon>Eukaryota</taxon>
        <taxon>Metazoa</taxon>
        <taxon>Ecdysozoa</taxon>
        <taxon>Tardigrada</taxon>
        <taxon>Eutardigrada</taxon>
        <taxon>Parachela</taxon>
        <taxon>Hypsibioidea</taxon>
        <taxon>Ramazzottiidae</taxon>
        <taxon>Ramazzottius</taxon>
    </lineage>
</organism>
<keyword evidence="3" id="KW-1185">Reference proteome</keyword>
<comment type="caution">
    <text evidence="2">The sequence shown here is derived from an EMBL/GenBank/DDBJ whole genome shotgun (WGS) entry which is preliminary data.</text>
</comment>
<proteinExistence type="predicted"/>
<evidence type="ECO:0000256" key="1">
    <source>
        <dbReference type="SAM" id="MobiDB-lite"/>
    </source>
</evidence>
<dbReference type="EMBL" id="BDGG01000010">
    <property type="protein sequence ID" value="GAV04326.1"/>
    <property type="molecule type" value="Genomic_DNA"/>
</dbReference>
<gene>
    <name evidence="2" type="primary">RvY_14624</name>
    <name evidence="2" type="synonym">RvY_14624.1</name>
    <name evidence="2" type="ORF">RvY_14624-1</name>
</gene>
<sequence>MMRFNTIRSRAPPAANYGKRSPIRKSCTFHQLAAKIDCYRTLLYRSNERLQFVRCTLVCERKKLHLTEINPALFAVDGNYVDRPSIFTDVLTNPETIVIQPKHHLFEASIPSTICICFSLSRTSNPQEWNLWNTEILLPDFPTEERRKVAPLSTNRK</sequence>
<protein>
    <submittedName>
        <fullName evidence="2">Uncharacterized protein</fullName>
    </submittedName>
</protein>
<dbReference type="AlphaFoldDB" id="A0A1D1VTV1"/>